<organism evidence="10 11">
    <name type="scientific">Anopheles christyi</name>
    <dbReference type="NCBI Taxonomy" id="43041"/>
    <lineage>
        <taxon>Eukaryota</taxon>
        <taxon>Metazoa</taxon>
        <taxon>Ecdysozoa</taxon>
        <taxon>Arthropoda</taxon>
        <taxon>Hexapoda</taxon>
        <taxon>Insecta</taxon>
        <taxon>Pterygota</taxon>
        <taxon>Neoptera</taxon>
        <taxon>Endopterygota</taxon>
        <taxon>Diptera</taxon>
        <taxon>Nematocera</taxon>
        <taxon>Culicoidea</taxon>
        <taxon>Culicidae</taxon>
        <taxon>Anophelinae</taxon>
        <taxon>Anopheles</taxon>
    </lineage>
</organism>
<evidence type="ECO:0000313" key="11">
    <source>
        <dbReference type="Proteomes" id="UP000075881"/>
    </source>
</evidence>
<keyword evidence="6" id="KW-0704">Schiff base</keyword>
<dbReference type="Proteomes" id="UP000075881">
    <property type="component" value="Unassembled WGS sequence"/>
</dbReference>
<dbReference type="AlphaFoldDB" id="A0A182JXY8"/>
<evidence type="ECO:0000313" key="10">
    <source>
        <dbReference type="EnsemblMetazoa" id="ACHR003370-PA"/>
    </source>
</evidence>
<evidence type="ECO:0000256" key="1">
    <source>
        <dbReference type="ARBA" id="ARBA00004857"/>
    </source>
</evidence>
<dbReference type="PROSITE" id="PS01054">
    <property type="entry name" value="TRANSALDOLASE_1"/>
    <property type="match status" value="1"/>
</dbReference>
<dbReference type="EnsemblMetazoa" id="ACHR003370-RA">
    <property type="protein sequence ID" value="ACHR003370-PA"/>
    <property type="gene ID" value="ACHR003370"/>
</dbReference>
<evidence type="ECO:0000256" key="2">
    <source>
        <dbReference type="ARBA" id="ARBA00008012"/>
    </source>
</evidence>
<dbReference type="GO" id="GO:0005975">
    <property type="term" value="P:carbohydrate metabolic process"/>
    <property type="evidence" value="ECO:0007669"/>
    <property type="project" value="InterPro"/>
</dbReference>
<keyword evidence="5 8" id="KW-0570">Pentose shunt</keyword>
<dbReference type="InterPro" id="IPR001585">
    <property type="entry name" value="TAL/FSA"/>
</dbReference>
<sequence>PLTSTNKLVYAITHARVSLQPPSILGSSETTERQSTMSSAEPQTKKTKMASSLEQLKQLTTIVADTGDFEAMKTYKPTDATTNPSLILSAAGMEQYQHLIDKAIKHGQKAGTTLEEKVSEAADMLFVLFGCEILKLVPGRVSTEIDARLSFNKDASVAKALKLIALYEELGVKRDRVLIKLASTWEGIQAASVLEKEHNIHCNLTLLFSFAQAVACAEAGVTLISPFVGRILDWYVANTEQKTFEPEQDPGVVSVTKIYNYYKKFGYKTVVMGASFRNVGEIMALAGCDLLTISPKLLGDLEKSTEPVKRYLDADKAKSVALEKVHMDEATFRWMLNEDQMSTDKLSDGIRKFAADGRKLETMLRGLLQ</sequence>
<comment type="similarity">
    <text evidence="2">Belongs to the transaldolase family. Type 1 subfamily.</text>
</comment>
<evidence type="ECO:0000256" key="6">
    <source>
        <dbReference type="ARBA" id="ARBA00023270"/>
    </source>
</evidence>
<keyword evidence="4 8" id="KW-0808">Transferase</keyword>
<evidence type="ECO:0000256" key="7">
    <source>
        <dbReference type="ARBA" id="ARBA00048810"/>
    </source>
</evidence>
<comment type="function">
    <text evidence="8">Catalyzes the rate-limiting step of the non-oxidative phase in the pentose phosphate pathway. Catalyzes the reversible conversion of sedheptulose-7-phosphate and D-glyceraldehyde 3-phosphate into erythrose-4-phosphate and beta-D-fructose 6-phosphate.</text>
</comment>
<evidence type="ECO:0000256" key="8">
    <source>
        <dbReference type="RuleBase" id="RU000501"/>
    </source>
</evidence>
<dbReference type="InterPro" id="IPR013785">
    <property type="entry name" value="Aldolase_TIM"/>
</dbReference>
<dbReference type="GO" id="GO:0009052">
    <property type="term" value="P:pentose-phosphate shunt, non-oxidative branch"/>
    <property type="evidence" value="ECO:0007669"/>
    <property type="project" value="TreeGrafter"/>
</dbReference>
<comment type="pathway">
    <text evidence="1 8">Carbohydrate degradation; pentose phosphate pathway; D-glyceraldehyde 3-phosphate and beta-D-fructose 6-phosphate from D-ribose 5-phosphate and D-xylulose 5-phosphate (non-oxidative stage): step 2/3.</text>
</comment>
<dbReference type="InterPro" id="IPR018225">
    <property type="entry name" value="Transaldolase_AS"/>
</dbReference>
<reference evidence="11" key="1">
    <citation type="submission" date="2013-03" db="EMBL/GenBank/DDBJ databases">
        <title>The Genome Sequence of Anopheles christyi ACHKN1017.</title>
        <authorList>
            <consortium name="The Broad Institute Genomics Platform"/>
            <person name="Neafsey D.E."/>
            <person name="Besansky N."/>
            <person name="Walker B."/>
            <person name="Young S.K."/>
            <person name="Zeng Q."/>
            <person name="Gargeya S."/>
            <person name="Fitzgerald M."/>
            <person name="Haas B."/>
            <person name="Abouelleil A."/>
            <person name="Allen A.W."/>
            <person name="Alvarado L."/>
            <person name="Arachchi H.M."/>
            <person name="Berlin A.M."/>
            <person name="Chapman S.B."/>
            <person name="Gainer-Dewar J."/>
            <person name="Goldberg J."/>
            <person name="Griggs A."/>
            <person name="Gujja S."/>
            <person name="Hansen M."/>
            <person name="Howarth C."/>
            <person name="Imamovic A."/>
            <person name="Ireland A."/>
            <person name="Larimer J."/>
            <person name="McCowan C."/>
            <person name="Murphy C."/>
            <person name="Pearson M."/>
            <person name="Poon T.W."/>
            <person name="Priest M."/>
            <person name="Roberts A."/>
            <person name="Saif S."/>
            <person name="Shea T."/>
            <person name="Sisk P."/>
            <person name="Sykes S."/>
            <person name="Wortman J."/>
            <person name="Nusbaum C."/>
            <person name="Birren B."/>
        </authorList>
    </citation>
    <scope>NUCLEOTIDE SEQUENCE [LARGE SCALE GENOMIC DNA]</scope>
    <source>
        <strain evidence="11">ACHKN1017</strain>
    </source>
</reference>
<dbReference type="EC" id="2.2.1.2" evidence="3 8"/>
<dbReference type="PANTHER" id="PTHR10683:SF18">
    <property type="entry name" value="TRANSALDOLASE"/>
    <property type="match status" value="1"/>
</dbReference>
<evidence type="ECO:0000256" key="5">
    <source>
        <dbReference type="ARBA" id="ARBA00023126"/>
    </source>
</evidence>
<dbReference type="InterPro" id="IPR004730">
    <property type="entry name" value="Transaldolase_1"/>
</dbReference>
<comment type="catalytic activity">
    <reaction evidence="7 8">
        <text>D-sedoheptulose 7-phosphate + D-glyceraldehyde 3-phosphate = D-erythrose 4-phosphate + beta-D-fructose 6-phosphate</text>
        <dbReference type="Rhea" id="RHEA:17053"/>
        <dbReference type="ChEBI" id="CHEBI:16897"/>
        <dbReference type="ChEBI" id="CHEBI:57483"/>
        <dbReference type="ChEBI" id="CHEBI:57634"/>
        <dbReference type="ChEBI" id="CHEBI:59776"/>
        <dbReference type="EC" id="2.2.1.2"/>
    </reaction>
</comment>
<evidence type="ECO:0000256" key="4">
    <source>
        <dbReference type="ARBA" id="ARBA00022679"/>
    </source>
</evidence>
<evidence type="ECO:0000256" key="9">
    <source>
        <dbReference type="SAM" id="MobiDB-lite"/>
    </source>
</evidence>
<dbReference type="VEuPathDB" id="VectorBase:ACHR003370"/>
<dbReference type="UniPathway" id="UPA00115">
    <property type="reaction ID" value="UER00414"/>
</dbReference>
<dbReference type="PROSITE" id="PS00958">
    <property type="entry name" value="TRANSALDOLASE_2"/>
    <property type="match status" value="1"/>
</dbReference>
<name>A0A182JXY8_9DIPT</name>
<proteinExistence type="inferred from homology"/>
<dbReference type="PANTHER" id="PTHR10683">
    <property type="entry name" value="TRANSALDOLASE"/>
    <property type="match status" value="1"/>
</dbReference>
<dbReference type="STRING" id="43041.A0A182JXY8"/>
<dbReference type="SUPFAM" id="SSF51569">
    <property type="entry name" value="Aldolase"/>
    <property type="match status" value="1"/>
</dbReference>
<accession>A0A182JXY8</accession>
<dbReference type="NCBIfam" id="TIGR00874">
    <property type="entry name" value="talAB"/>
    <property type="match status" value="1"/>
</dbReference>
<dbReference type="GO" id="GO:0004801">
    <property type="term" value="F:transaldolase activity"/>
    <property type="evidence" value="ECO:0007669"/>
    <property type="project" value="UniProtKB-EC"/>
</dbReference>
<feature type="region of interest" description="Disordered" evidence="9">
    <location>
        <begin position="22"/>
        <end position="51"/>
    </location>
</feature>
<reference evidence="10" key="2">
    <citation type="submission" date="2020-05" db="UniProtKB">
        <authorList>
            <consortium name="EnsemblMetazoa"/>
        </authorList>
    </citation>
    <scope>IDENTIFICATION</scope>
    <source>
        <strain evidence="10">ACHKN1017</strain>
    </source>
</reference>
<dbReference type="CDD" id="cd00957">
    <property type="entry name" value="Transaldolase_TalAB"/>
    <property type="match status" value="1"/>
</dbReference>
<dbReference type="NCBIfam" id="NF009001">
    <property type="entry name" value="PRK12346.1"/>
    <property type="match status" value="1"/>
</dbReference>
<dbReference type="HAMAP" id="MF_00492">
    <property type="entry name" value="Transaldolase_1"/>
    <property type="match status" value="1"/>
</dbReference>
<keyword evidence="11" id="KW-1185">Reference proteome</keyword>
<dbReference type="FunFam" id="3.20.20.70:FF:000088">
    <property type="entry name" value="Transaldolase"/>
    <property type="match status" value="1"/>
</dbReference>
<dbReference type="Pfam" id="PF00923">
    <property type="entry name" value="TAL_FSA"/>
    <property type="match status" value="1"/>
</dbReference>
<feature type="compositionally biased region" description="Polar residues" evidence="9">
    <location>
        <begin position="25"/>
        <end position="42"/>
    </location>
</feature>
<dbReference type="GO" id="GO:0005737">
    <property type="term" value="C:cytoplasm"/>
    <property type="evidence" value="ECO:0007669"/>
    <property type="project" value="InterPro"/>
</dbReference>
<evidence type="ECO:0000256" key="3">
    <source>
        <dbReference type="ARBA" id="ARBA00013151"/>
    </source>
</evidence>
<dbReference type="Gene3D" id="3.20.20.70">
    <property type="entry name" value="Aldolase class I"/>
    <property type="match status" value="1"/>
</dbReference>
<protein>
    <recommendedName>
        <fullName evidence="3 8">Transaldolase</fullName>
        <ecNumber evidence="3 8">2.2.1.2</ecNumber>
    </recommendedName>
</protein>